<evidence type="ECO:0000313" key="2">
    <source>
        <dbReference type="EMBL" id="KAK3794923.1"/>
    </source>
</evidence>
<name>A0AAE1E6S2_9GAST</name>
<keyword evidence="1" id="KW-0732">Signal</keyword>
<feature type="chain" id="PRO_5042263001" description="Secreted protein" evidence="1">
    <location>
        <begin position="20"/>
        <end position="123"/>
    </location>
</feature>
<comment type="caution">
    <text evidence="2">The sequence shown here is derived from an EMBL/GenBank/DDBJ whole genome shotgun (WGS) entry which is preliminary data.</text>
</comment>
<sequence>MVSDSVIQLFFLYLKSCTAACNALPCHPIPAHIGVICLLWPTWAVMFAQLRKARHDLSLSVCYDRADNAPSLEAHVVHTRRHPVIPSIKPVSGESNFCEPGRIKPHSAPARARCMLTTGQVEI</sequence>
<feature type="signal peptide" evidence="1">
    <location>
        <begin position="1"/>
        <end position="19"/>
    </location>
</feature>
<reference evidence="2" key="1">
    <citation type="journal article" date="2023" name="G3 (Bethesda)">
        <title>A reference genome for the long-term kleptoplast-retaining sea slug Elysia crispata morphotype clarki.</title>
        <authorList>
            <person name="Eastman K.E."/>
            <person name="Pendleton A.L."/>
            <person name="Shaikh M.A."/>
            <person name="Suttiyut T."/>
            <person name="Ogas R."/>
            <person name="Tomko P."/>
            <person name="Gavelis G."/>
            <person name="Widhalm J.R."/>
            <person name="Wisecaver J.H."/>
        </authorList>
    </citation>
    <scope>NUCLEOTIDE SEQUENCE</scope>
    <source>
        <strain evidence="2">ECLA1</strain>
    </source>
</reference>
<dbReference type="Proteomes" id="UP001283361">
    <property type="component" value="Unassembled WGS sequence"/>
</dbReference>
<organism evidence="2 3">
    <name type="scientific">Elysia crispata</name>
    <name type="common">lettuce slug</name>
    <dbReference type="NCBI Taxonomy" id="231223"/>
    <lineage>
        <taxon>Eukaryota</taxon>
        <taxon>Metazoa</taxon>
        <taxon>Spiralia</taxon>
        <taxon>Lophotrochozoa</taxon>
        <taxon>Mollusca</taxon>
        <taxon>Gastropoda</taxon>
        <taxon>Heterobranchia</taxon>
        <taxon>Euthyneura</taxon>
        <taxon>Panpulmonata</taxon>
        <taxon>Sacoglossa</taxon>
        <taxon>Placobranchoidea</taxon>
        <taxon>Plakobranchidae</taxon>
        <taxon>Elysia</taxon>
    </lineage>
</organism>
<evidence type="ECO:0000313" key="3">
    <source>
        <dbReference type="Proteomes" id="UP001283361"/>
    </source>
</evidence>
<protein>
    <recommendedName>
        <fullName evidence="4">Secreted protein</fullName>
    </recommendedName>
</protein>
<dbReference type="AlphaFoldDB" id="A0AAE1E6S2"/>
<evidence type="ECO:0008006" key="4">
    <source>
        <dbReference type="Google" id="ProtNLM"/>
    </source>
</evidence>
<accession>A0AAE1E6S2</accession>
<keyword evidence="3" id="KW-1185">Reference proteome</keyword>
<dbReference type="EMBL" id="JAWDGP010001087">
    <property type="protein sequence ID" value="KAK3794923.1"/>
    <property type="molecule type" value="Genomic_DNA"/>
</dbReference>
<gene>
    <name evidence="2" type="ORF">RRG08_001070</name>
</gene>
<evidence type="ECO:0000256" key="1">
    <source>
        <dbReference type="SAM" id="SignalP"/>
    </source>
</evidence>
<proteinExistence type="predicted"/>